<reference evidence="1 2" key="1">
    <citation type="submission" date="2024-09" db="EMBL/GenBank/DDBJ databases">
        <authorList>
            <person name="Sun Q."/>
            <person name="Mori K."/>
        </authorList>
    </citation>
    <scope>NUCLEOTIDE SEQUENCE [LARGE SCALE GENOMIC DNA]</scope>
    <source>
        <strain evidence="1 2">JCM 13503</strain>
    </source>
</reference>
<keyword evidence="2" id="KW-1185">Reference proteome</keyword>
<dbReference type="EMBL" id="JBHLYR010000021">
    <property type="protein sequence ID" value="MFB9991630.1"/>
    <property type="molecule type" value="Genomic_DNA"/>
</dbReference>
<dbReference type="Proteomes" id="UP001589733">
    <property type="component" value="Unassembled WGS sequence"/>
</dbReference>
<evidence type="ECO:0000313" key="1">
    <source>
        <dbReference type="EMBL" id="MFB9991630.1"/>
    </source>
</evidence>
<proteinExistence type="predicted"/>
<sequence length="404" mass="42298">MQSHQQIARWPTFRRTGTTLLTLACALSWAGAQTEIEPAPGSIGADIPGLYFGPAPSDSMKELVGPVQLLRSGTVDTDKATLTLPLYRGQTKAGKNVWYVLTDTNDAGNAVALGLNYSAKLGFAAVGKASRNATLQKDGTLTFDRGTVNFAPAWSITPGQSPNFFPPQAFKAGSVGDADYTPLVRLENVGGSVYNAPILAYDVSAEQLAQSCTATGGKVNHAQVHDKVLSICPEGKSGGTVTLQLTTGFSFSKPVLYLSLDASDELPAAMEQVTVAPGLKDLTVGGDDGAFSAVERLFAAVNGPTGKGNPQRQGFNSALGDAGVAGPLNVLGGIPTVATDYSPMWDLNVYAWTKAAIDAGYRSRMIEEFQVLGMAERGFITGPGGSKFGSSGFVVNCPIVFRFK</sequence>
<dbReference type="RefSeq" id="WP_380007006.1">
    <property type="nucleotide sequence ID" value="NZ_JBHLYR010000021.1"/>
</dbReference>
<accession>A0ABV6AW35</accession>
<name>A0ABV6AW35_9DEIO</name>
<comment type="caution">
    <text evidence="1">The sequence shown here is derived from an EMBL/GenBank/DDBJ whole genome shotgun (WGS) entry which is preliminary data.</text>
</comment>
<organism evidence="1 2">
    <name type="scientific">Deinococcus oregonensis</name>
    <dbReference type="NCBI Taxonomy" id="1805970"/>
    <lineage>
        <taxon>Bacteria</taxon>
        <taxon>Thermotogati</taxon>
        <taxon>Deinococcota</taxon>
        <taxon>Deinococci</taxon>
        <taxon>Deinococcales</taxon>
        <taxon>Deinococcaceae</taxon>
        <taxon>Deinococcus</taxon>
    </lineage>
</organism>
<gene>
    <name evidence="1" type="ORF">ACFFLM_06580</name>
</gene>
<evidence type="ECO:0000313" key="2">
    <source>
        <dbReference type="Proteomes" id="UP001589733"/>
    </source>
</evidence>
<protein>
    <submittedName>
        <fullName evidence="1">Uncharacterized protein</fullName>
    </submittedName>
</protein>